<evidence type="ECO:0000256" key="6">
    <source>
        <dbReference type="ARBA" id="ARBA00022840"/>
    </source>
</evidence>
<keyword evidence="2" id="KW-0547">Nucleotide-binding</keyword>
<evidence type="ECO:0000313" key="13">
    <source>
        <dbReference type="Proteomes" id="UP000192596"/>
    </source>
</evidence>
<dbReference type="InterPro" id="IPR038718">
    <property type="entry name" value="SNF2-like_sf"/>
</dbReference>
<dbReference type="PROSITE" id="PS50089">
    <property type="entry name" value="ZF_RING_2"/>
    <property type="match status" value="1"/>
</dbReference>
<evidence type="ECO:0000256" key="5">
    <source>
        <dbReference type="ARBA" id="ARBA00022833"/>
    </source>
</evidence>
<organism evidence="12 13">
    <name type="scientific">Cryoendolithus antarcticus</name>
    <dbReference type="NCBI Taxonomy" id="1507870"/>
    <lineage>
        <taxon>Eukaryota</taxon>
        <taxon>Fungi</taxon>
        <taxon>Dikarya</taxon>
        <taxon>Ascomycota</taxon>
        <taxon>Pezizomycotina</taxon>
        <taxon>Dothideomycetes</taxon>
        <taxon>Dothideomycetidae</taxon>
        <taxon>Cladosporiales</taxon>
        <taxon>Cladosporiaceae</taxon>
        <taxon>Cryoendolithus</taxon>
    </lineage>
</organism>
<dbReference type="Proteomes" id="UP000192596">
    <property type="component" value="Unassembled WGS sequence"/>
</dbReference>
<dbReference type="OrthoDB" id="5330228at2759"/>
<dbReference type="GO" id="GO:0061630">
    <property type="term" value="F:ubiquitin protein ligase activity"/>
    <property type="evidence" value="ECO:0007669"/>
    <property type="project" value="TreeGrafter"/>
</dbReference>
<dbReference type="InterPro" id="IPR059033">
    <property type="entry name" value="C144_05_dom"/>
</dbReference>
<dbReference type="Pfam" id="PF00176">
    <property type="entry name" value="SNF2-rel_dom"/>
    <property type="match status" value="1"/>
</dbReference>
<evidence type="ECO:0000313" key="12">
    <source>
        <dbReference type="EMBL" id="OQO07648.1"/>
    </source>
</evidence>
<evidence type="ECO:0000259" key="9">
    <source>
        <dbReference type="PROSITE" id="PS50089"/>
    </source>
</evidence>
<dbReference type="GO" id="GO:0005524">
    <property type="term" value="F:ATP binding"/>
    <property type="evidence" value="ECO:0007669"/>
    <property type="project" value="InterPro"/>
</dbReference>
<dbReference type="GO" id="GO:0016787">
    <property type="term" value="F:hydrolase activity"/>
    <property type="evidence" value="ECO:0007669"/>
    <property type="project" value="UniProtKB-KW"/>
</dbReference>
<dbReference type="SMART" id="SM00487">
    <property type="entry name" value="DEXDc"/>
    <property type="match status" value="1"/>
</dbReference>
<keyword evidence="5" id="KW-0862">Zinc</keyword>
<sequence>MAPSSRRAVASVLSSQVVSHDERSILIEAGGFRPVRWFMEKGQADAIVEDDENDQDRPAKKRRKLSIARPERYVTKSNRVSSMPPAHELIPLARVAIDFHFPVSVGDPCPEVASIDADVSFAGADETLVIAYGIGEDHGTTHMRFALPKAKGAILKMDFDRVPPDVIEDLRFVALPERQKQTCDGTATKEHPATITRCVLKHTRGKTYNVVRLEASLLWRDGVAAFPAGLPTGKERIVYADYNIKERFRPDDSRVEADHNQPWTPQDFYESVHVPDGRETPTFATAMETELYPFQRRAVGWMLHREGMQSREERLVRLPKDEIDADQVIHYDEALDADGAICYVNHLQGLITRHKPEDLSAGISGGLLAEEMGLGKTVEMLALILLNQSTTDLPDHVLDKDSGTKVCPSKATLIVTPPSILPQWQSELARHTPSLRVMHYTGIPKVTKRGLSDDDVLKDLTQNYDVVLTTYQVLTREVHFAEDPPDRGMRNARKFERTRSPLVRVRFWRAVMDEAQMLESSVTAAARVACKIPRVHSWAVSGTPLRKDVADLLGLLVFLRVRLLANNTRLWSHLITNHRHTFKRLFGTIALRHTKAQIRDELRLPPQKRVVITMPFTAIEQQHYRTLVEEMCQDLQVEPDGSPLIGDWDPNHPKTTEAMRAWLLRLRQTCLHPQVGGHNRKVLGRGQAPLRTVSKVLEVMIEQNESSTRIEEHAALASQLLRAHIIGNNAEDKHRSDKSLMIYDEALQKSTTLVTEARKRLDGVASLTTSTIDDDPSGESAPMLGRMRNHLRTALELKHVCAFFTATACYQIKADESLTTPESEAFTQLEQREAQLYEDAKVLRREILADTARKSEILMSEMRTLDQEKRLTKMPKIKDLNSLGGIESRRIVEKSDDLYDTIRELSAVILGWRLKMAEYLLKPLVDNEGAETTGDEYEDSTKQQDELYVYFDALRACAADLNTFITGEDAPLIDHEADQLIKAAKRNLDPDDHDELKPQCHSPETLLKLFAKRTKYRSRKQEVGSIRGLIQEARTLEGAMQWQNGSIRAQSEANIIQQHIASLQSVYTAYTRALVGLEKEIDLFRSTQNSRLDFYRQLQDLSDAVAPYKEDQDQVLDVRALEAVTAKELQQNNTLALLKTKYRFLLHLRDESDDQSTSRICVICQSTFENGVLTVCGHQYCKECIQHWWQQHRSCPVCKRRLALVDFHDITYKPQELRAQEEEQSSMTAPTGTSRGTELSSHAKTTSIYSEVDSKLLLQIKSIDLPNSYGTKIDTLVRHLLWMREHDPGAKSIVFSQYRQFLDVLSSAFKECKVGFSRLGQLNAVERFRQDPSIDCMLLDAKTDSSGLTLVNATHVFICEPLIQTAVELQAIARVHRIGQTRQTTVWMYLISETVEESIYSLSVARRMAHVQSRQELTRRAEKSRSSTPAPLGEQAIEVANTEELQSASLGKLLAGGKYGGELVGNGDLWGCLFGKARQISGDADQGARIDFDREVRGFAAERRRVGG</sequence>
<keyword evidence="4" id="KW-0378">Hydrolase</keyword>
<dbReference type="InterPro" id="IPR052583">
    <property type="entry name" value="ATP-helicase/E3_Ub-Ligase"/>
</dbReference>
<feature type="domain" description="Helicase ATP-binding" evidence="10">
    <location>
        <begin position="357"/>
        <end position="562"/>
    </location>
</feature>
<evidence type="ECO:0000259" key="10">
    <source>
        <dbReference type="PROSITE" id="PS51192"/>
    </source>
</evidence>
<dbReference type="PROSITE" id="PS51192">
    <property type="entry name" value="HELICASE_ATP_BIND_1"/>
    <property type="match status" value="1"/>
</dbReference>
<dbReference type="Gene3D" id="3.40.50.300">
    <property type="entry name" value="P-loop containing nucleotide triphosphate hydrolases"/>
    <property type="match status" value="1"/>
</dbReference>
<dbReference type="InParanoid" id="A0A1V8T8U0"/>
<dbReference type="STRING" id="1507870.A0A1V8T8U0"/>
<keyword evidence="3 7" id="KW-0863">Zinc-finger</keyword>
<evidence type="ECO:0000256" key="1">
    <source>
        <dbReference type="ARBA" id="ARBA00022723"/>
    </source>
</evidence>
<gene>
    <name evidence="12" type="ORF">B0A48_07345</name>
</gene>
<dbReference type="SUPFAM" id="SSF57850">
    <property type="entry name" value="RING/U-box"/>
    <property type="match status" value="1"/>
</dbReference>
<dbReference type="EMBL" id="NAJO01000014">
    <property type="protein sequence ID" value="OQO07648.1"/>
    <property type="molecule type" value="Genomic_DNA"/>
</dbReference>
<evidence type="ECO:0000256" key="7">
    <source>
        <dbReference type="PROSITE-ProRule" id="PRU00175"/>
    </source>
</evidence>
<protein>
    <recommendedName>
        <fullName evidence="14">RING-type domain-containing protein</fullName>
    </recommendedName>
</protein>
<dbReference type="GO" id="GO:0006974">
    <property type="term" value="P:DNA damage response"/>
    <property type="evidence" value="ECO:0007669"/>
    <property type="project" value="TreeGrafter"/>
</dbReference>
<evidence type="ECO:0008006" key="14">
    <source>
        <dbReference type="Google" id="ProtNLM"/>
    </source>
</evidence>
<feature type="region of interest" description="Disordered" evidence="8">
    <location>
        <begin position="1218"/>
        <end position="1242"/>
    </location>
</feature>
<dbReference type="GO" id="GO:0005634">
    <property type="term" value="C:nucleus"/>
    <property type="evidence" value="ECO:0007669"/>
    <property type="project" value="TreeGrafter"/>
</dbReference>
<dbReference type="Gene3D" id="3.30.40.10">
    <property type="entry name" value="Zinc/RING finger domain, C3HC4 (zinc finger)"/>
    <property type="match status" value="1"/>
</dbReference>
<evidence type="ECO:0000256" key="4">
    <source>
        <dbReference type="ARBA" id="ARBA00022801"/>
    </source>
</evidence>
<name>A0A1V8T8U0_9PEZI</name>
<dbReference type="Pfam" id="PF26021">
    <property type="entry name" value="Ferritin_C144_05"/>
    <property type="match status" value="1"/>
</dbReference>
<reference evidence="13" key="1">
    <citation type="submission" date="2017-03" db="EMBL/GenBank/DDBJ databases">
        <title>Genomes of endolithic fungi from Antarctica.</title>
        <authorList>
            <person name="Coleine C."/>
            <person name="Masonjones S."/>
            <person name="Stajich J.E."/>
        </authorList>
    </citation>
    <scope>NUCLEOTIDE SEQUENCE [LARGE SCALE GENOMIC DNA]</scope>
    <source>
        <strain evidence="13">CCFEE 5527</strain>
    </source>
</reference>
<dbReference type="InterPro" id="IPR001841">
    <property type="entry name" value="Znf_RING"/>
</dbReference>
<dbReference type="PANTHER" id="PTHR45865">
    <property type="entry name" value="E3 UBIQUITIN-PROTEIN LIGASE SHPRH FAMILY MEMBER"/>
    <property type="match status" value="1"/>
</dbReference>
<dbReference type="CDD" id="cd18070">
    <property type="entry name" value="DEXQc_SHPRH"/>
    <property type="match status" value="1"/>
</dbReference>
<dbReference type="InterPro" id="IPR000330">
    <property type="entry name" value="SNF2_N"/>
</dbReference>
<dbReference type="InterPro" id="IPR014001">
    <property type="entry name" value="Helicase_ATP-bd"/>
</dbReference>
<feature type="domain" description="RING-type" evidence="9">
    <location>
        <begin position="1161"/>
        <end position="1199"/>
    </location>
</feature>
<evidence type="ECO:0000259" key="11">
    <source>
        <dbReference type="PROSITE" id="PS51194"/>
    </source>
</evidence>
<dbReference type="InterPro" id="IPR013083">
    <property type="entry name" value="Znf_RING/FYVE/PHD"/>
</dbReference>
<dbReference type="InterPro" id="IPR017907">
    <property type="entry name" value="Znf_RING_CS"/>
</dbReference>
<evidence type="ECO:0000256" key="8">
    <source>
        <dbReference type="SAM" id="MobiDB-lite"/>
    </source>
</evidence>
<dbReference type="InterPro" id="IPR049730">
    <property type="entry name" value="SNF2/RAD54-like_C"/>
</dbReference>
<dbReference type="PROSITE" id="PS00518">
    <property type="entry name" value="ZF_RING_1"/>
    <property type="match status" value="1"/>
</dbReference>
<keyword evidence="6" id="KW-0067">ATP-binding</keyword>
<dbReference type="PROSITE" id="PS51194">
    <property type="entry name" value="HELICASE_CTER"/>
    <property type="match status" value="1"/>
</dbReference>
<accession>A0A1V8T8U0</accession>
<dbReference type="SUPFAM" id="SSF52540">
    <property type="entry name" value="P-loop containing nucleoside triphosphate hydrolases"/>
    <property type="match status" value="2"/>
</dbReference>
<dbReference type="SMART" id="SM00184">
    <property type="entry name" value="RING"/>
    <property type="match status" value="1"/>
</dbReference>
<comment type="caution">
    <text evidence="12">The sequence shown here is derived from an EMBL/GenBank/DDBJ whole genome shotgun (WGS) entry which is preliminary data.</text>
</comment>
<keyword evidence="13" id="KW-1185">Reference proteome</keyword>
<evidence type="ECO:0000256" key="2">
    <source>
        <dbReference type="ARBA" id="ARBA00022741"/>
    </source>
</evidence>
<dbReference type="GO" id="GO:0008270">
    <property type="term" value="F:zinc ion binding"/>
    <property type="evidence" value="ECO:0007669"/>
    <property type="project" value="UniProtKB-KW"/>
</dbReference>
<proteinExistence type="predicted"/>
<dbReference type="InterPro" id="IPR001650">
    <property type="entry name" value="Helicase_C-like"/>
</dbReference>
<dbReference type="FunCoup" id="A0A1V8T8U0">
    <property type="interactions" value="401"/>
</dbReference>
<keyword evidence="1" id="KW-0479">Metal-binding</keyword>
<dbReference type="GO" id="GO:0000209">
    <property type="term" value="P:protein polyubiquitination"/>
    <property type="evidence" value="ECO:0007669"/>
    <property type="project" value="TreeGrafter"/>
</dbReference>
<evidence type="ECO:0000256" key="3">
    <source>
        <dbReference type="ARBA" id="ARBA00022771"/>
    </source>
</evidence>
<dbReference type="Gene3D" id="3.40.50.10810">
    <property type="entry name" value="Tandem AAA-ATPase domain"/>
    <property type="match status" value="1"/>
</dbReference>
<dbReference type="PANTHER" id="PTHR45865:SF1">
    <property type="entry name" value="E3 UBIQUITIN-PROTEIN LIGASE SHPRH"/>
    <property type="match status" value="1"/>
</dbReference>
<dbReference type="InterPro" id="IPR027417">
    <property type="entry name" value="P-loop_NTPase"/>
</dbReference>
<feature type="compositionally biased region" description="Polar residues" evidence="8">
    <location>
        <begin position="1225"/>
        <end position="1242"/>
    </location>
</feature>
<feature type="domain" description="Helicase C-terminal" evidence="11">
    <location>
        <begin position="1275"/>
        <end position="1432"/>
    </location>
</feature>
<dbReference type="Pfam" id="PF13920">
    <property type="entry name" value="zf-C3HC4_3"/>
    <property type="match status" value="1"/>
</dbReference>
<dbReference type="CDD" id="cd18793">
    <property type="entry name" value="SF2_C_SNF"/>
    <property type="match status" value="1"/>
</dbReference>
<dbReference type="Pfam" id="PF00271">
    <property type="entry name" value="Helicase_C"/>
    <property type="match status" value="1"/>
</dbReference>